<evidence type="ECO:0000313" key="1">
    <source>
        <dbReference type="EMBL" id="PRY68388.1"/>
    </source>
</evidence>
<protein>
    <recommendedName>
        <fullName evidence="3">Apea-like HEPN domain-containing protein</fullName>
    </recommendedName>
</protein>
<dbReference type="OrthoDB" id="3389325at2"/>
<dbReference type="RefSeq" id="WP_106211810.1">
    <property type="nucleotide sequence ID" value="NZ_PVTL01000004.1"/>
</dbReference>
<evidence type="ECO:0000313" key="2">
    <source>
        <dbReference type="Proteomes" id="UP000237983"/>
    </source>
</evidence>
<reference evidence="1 2" key="1">
    <citation type="submission" date="2018-03" db="EMBL/GenBank/DDBJ databases">
        <title>Genomic Encyclopedia of Type Strains, Phase III (KMG-III): the genomes of soil and plant-associated and newly described type strains.</title>
        <authorList>
            <person name="Whitman W."/>
        </authorList>
    </citation>
    <scope>NUCLEOTIDE SEQUENCE [LARGE SCALE GENOMIC DNA]</scope>
    <source>
        <strain evidence="1 2">CGMCC 1.12484</strain>
    </source>
</reference>
<proteinExistence type="predicted"/>
<keyword evidence="2" id="KW-1185">Reference proteome</keyword>
<gene>
    <name evidence="1" type="ORF">B0I08_10490</name>
</gene>
<dbReference type="Proteomes" id="UP000237983">
    <property type="component" value="Unassembled WGS sequence"/>
</dbReference>
<organism evidence="1 2">
    <name type="scientific">Glaciihabitans tibetensis</name>
    <dbReference type="NCBI Taxonomy" id="1266600"/>
    <lineage>
        <taxon>Bacteria</taxon>
        <taxon>Bacillati</taxon>
        <taxon>Actinomycetota</taxon>
        <taxon>Actinomycetes</taxon>
        <taxon>Micrococcales</taxon>
        <taxon>Microbacteriaceae</taxon>
        <taxon>Glaciihabitans</taxon>
    </lineage>
</organism>
<dbReference type="EMBL" id="PVTL01000004">
    <property type="protein sequence ID" value="PRY68388.1"/>
    <property type="molecule type" value="Genomic_DNA"/>
</dbReference>
<evidence type="ECO:0008006" key="3">
    <source>
        <dbReference type="Google" id="ProtNLM"/>
    </source>
</evidence>
<accession>A0A2T0VDZ8</accession>
<dbReference type="AlphaFoldDB" id="A0A2T0VDZ8"/>
<sequence>MISITEAFCVDRLLDLAEVEVSPTGNFIRGLIWDKASSSAVSTWPTIQESYKTWYGIKPNWTPLNHLIEVRNAIAHGLGQLTRLQRAKRQSTITKIGLANIHLIGDRVVLEDANIQDVKIACVNLITEVDGLVQAKTGDSS</sequence>
<comment type="caution">
    <text evidence="1">The sequence shown here is derived from an EMBL/GenBank/DDBJ whole genome shotgun (WGS) entry which is preliminary data.</text>
</comment>
<name>A0A2T0VDZ8_9MICO</name>